<protein>
    <submittedName>
        <fullName evidence="3">Putative secreted protein with PEP-CTERM sorting signal</fullName>
    </submittedName>
</protein>
<gene>
    <name evidence="3" type="ORF">C8R26_101169</name>
</gene>
<feature type="domain" description="Ice-binding protein C-terminal" evidence="2">
    <location>
        <begin position="182"/>
        <end position="206"/>
    </location>
</feature>
<evidence type="ECO:0000259" key="2">
    <source>
        <dbReference type="Pfam" id="PF07589"/>
    </source>
</evidence>
<dbReference type="EMBL" id="QAOI01000001">
    <property type="protein sequence ID" value="PTQ78853.1"/>
    <property type="molecule type" value="Genomic_DNA"/>
</dbReference>
<organism evidence="3 4">
    <name type="scientific">Nitrosomonas oligotropha</name>
    <dbReference type="NCBI Taxonomy" id="42354"/>
    <lineage>
        <taxon>Bacteria</taxon>
        <taxon>Pseudomonadati</taxon>
        <taxon>Pseudomonadota</taxon>
        <taxon>Betaproteobacteria</taxon>
        <taxon>Nitrosomonadales</taxon>
        <taxon>Nitrosomonadaceae</taxon>
        <taxon>Nitrosomonas</taxon>
    </lineage>
</organism>
<dbReference type="NCBIfam" id="TIGR02595">
    <property type="entry name" value="PEP_CTERM"/>
    <property type="match status" value="1"/>
</dbReference>
<dbReference type="RefSeq" id="WP_258192861.1">
    <property type="nucleotide sequence ID" value="NZ_QAOI01000001.1"/>
</dbReference>
<dbReference type="InterPro" id="IPR013424">
    <property type="entry name" value="Ice-binding_C"/>
</dbReference>
<accession>A0A2T5I4V3</accession>
<dbReference type="Proteomes" id="UP000244128">
    <property type="component" value="Unassembled WGS sequence"/>
</dbReference>
<dbReference type="Pfam" id="PF07589">
    <property type="entry name" value="PEP-CTERM"/>
    <property type="match status" value="1"/>
</dbReference>
<evidence type="ECO:0000313" key="4">
    <source>
        <dbReference type="Proteomes" id="UP000244128"/>
    </source>
</evidence>
<feature type="signal peptide" evidence="1">
    <location>
        <begin position="1"/>
        <end position="26"/>
    </location>
</feature>
<name>A0A2T5I4V3_9PROT</name>
<feature type="chain" id="PRO_5015511798" evidence="1">
    <location>
        <begin position="27"/>
        <end position="212"/>
    </location>
</feature>
<proteinExistence type="predicted"/>
<evidence type="ECO:0000313" key="3">
    <source>
        <dbReference type="EMBL" id="PTQ78853.1"/>
    </source>
</evidence>
<keyword evidence="1" id="KW-0732">Signal</keyword>
<evidence type="ECO:0000256" key="1">
    <source>
        <dbReference type="SAM" id="SignalP"/>
    </source>
</evidence>
<sequence>MKFIKGTTQVAAALGLSVLLSGVSYASPAGSITVTNPGPLGSFSINTAAFDGTSGVIEKLTFDLSGTHCLDGGSCVLGESLVFGGSGGGTFAYDPEANGTSSLFGAVGATVFGFDFTGFDPLNVFTFSWDPDVASNGGYGAIVAELAGTVITASVRFAGGDVLTYAGTMGIVGPDVAANLVPVPEPETYAMLLAGLGLIGFAGYRRKQVAAV</sequence>
<reference evidence="3 4" key="1">
    <citation type="submission" date="2018-04" db="EMBL/GenBank/DDBJ databases">
        <title>Active sludge and wastewater microbial communities from Klosterneuburg, Austria.</title>
        <authorList>
            <person name="Wagner M."/>
        </authorList>
    </citation>
    <scope>NUCLEOTIDE SEQUENCE [LARGE SCALE GENOMIC DNA]</scope>
    <source>
        <strain evidence="3 4">Nm49</strain>
    </source>
</reference>
<dbReference type="AlphaFoldDB" id="A0A2T5I4V3"/>
<comment type="caution">
    <text evidence="3">The sequence shown here is derived from an EMBL/GenBank/DDBJ whole genome shotgun (WGS) entry which is preliminary data.</text>
</comment>